<dbReference type="RefSeq" id="WP_210048341.1">
    <property type="nucleotide sequence ID" value="NZ_JAGINX010000001.1"/>
</dbReference>
<keyword evidence="2" id="KW-0732">Signal</keyword>
<comment type="caution">
    <text evidence="3">The sequence shown here is derived from an EMBL/GenBank/DDBJ whole genome shotgun (WGS) entry which is preliminary data.</text>
</comment>
<gene>
    <name evidence="3" type="ORF">JOF45_001039</name>
</gene>
<organism evidence="3 4">
    <name type="scientific">Nesterenkonia lacusekhoensis</name>
    <dbReference type="NCBI Taxonomy" id="150832"/>
    <lineage>
        <taxon>Bacteria</taxon>
        <taxon>Bacillati</taxon>
        <taxon>Actinomycetota</taxon>
        <taxon>Actinomycetes</taxon>
        <taxon>Micrococcales</taxon>
        <taxon>Micrococcaceae</taxon>
        <taxon>Nesterenkonia</taxon>
    </lineage>
</organism>
<feature type="signal peptide" evidence="2">
    <location>
        <begin position="1"/>
        <end position="24"/>
    </location>
</feature>
<proteinExistence type="predicted"/>
<sequence>MRTRLTAQMTAWGAVGLLVLTACAGDDSQQVEDGSSEDAVQDDSGTDDDQSVRDDSAAEDGADQDDRRAREGEDREHDQPGEEVPSGGSEQVPEDELPGEDVALYYEQGEELGVAGLDPEEAPLEVFDLPLDQDGDVVGELEPLDAVTVTGRQRQDPDDPEAGIWTEVELSDGYGWVDGGLTYFAGTEEVTEDYLDEVPPAEDAQTIAEGVAERAAGEGPDQQHGPEWTLISTPEDHGEDFYRLDVTGLQDDSVAGYRLFVTVAEAGEGFELAEVEQTQLCRRGVTDDGSCA</sequence>
<evidence type="ECO:0000256" key="1">
    <source>
        <dbReference type="SAM" id="MobiDB-lite"/>
    </source>
</evidence>
<name>A0ABS4T1I2_9MICC</name>
<keyword evidence="4" id="KW-1185">Reference proteome</keyword>
<dbReference type="EMBL" id="JAGINX010000001">
    <property type="protein sequence ID" value="MBP2318020.1"/>
    <property type="molecule type" value="Genomic_DNA"/>
</dbReference>
<feature type="compositionally biased region" description="Acidic residues" evidence="1">
    <location>
        <begin position="34"/>
        <end position="49"/>
    </location>
</feature>
<feature type="region of interest" description="Disordered" evidence="1">
    <location>
        <begin position="27"/>
        <end position="96"/>
    </location>
</feature>
<feature type="chain" id="PRO_5046543842" description="SH3 domain-containing protein" evidence="2">
    <location>
        <begin position="25"/>
        <end position="292"/>
    </location>
</feature>
<feature type="compositionally biased region" description="Basic and acidic residues" evidence="1">
    <location>
        <begin position="64"/>
        <end position="80"/>
    </location>
</feature>
<evidence type="ECO:0000313" key="4">
    <source>
        <dbReference type="Proteomes" id="UP001519331"/>
    </source>
</evidence>
<dbReference type="Proteomes" id="UP001519331">
    <property type="component" value="Unassembled WGS sequence"/>
</dbReference>
<protein>
    <recommendedName>
        <fullName evidence="5">SH3 domain-containing protein</fullName>
    </recommendedName>
</protein>
<evidence type="ECO:0008006" key="5">
    <source>
        <dbReference type="Google" id="ProtNLM"/>
    </source>
</evidence>
<evidence type="ECO:0000256" key="2">
    <source>
        <dbReference type="SAM" id="SignalP"/>
    </source>
</evidence>
<reference evidence="3 4" key="1">
    <citation type="submission" date="2021-03" db="EMBL/GenBank/DDBJ databases">
        <title>Sequencing the genomes of 1000 actinobacteria strains.</title>
        <authorList>
            <person name="Klenk H.-P."/>
        </authorList>
    </citation>
    <scope>NUCLEOTIDE SEQUENCE [LARGE SCALE GENOMIC DNA]</scope>
    <source>
        <strain evidence="3 4">DSM 12544</strain>
    </source>
</reference>
<dbReference type="PROSITE" id="PS51257">
    <property type="entry name" value="PROKAR_LIPOPROTEIN"/>
    <property type="match status" value="1"/>
</dbReference>
<accession>A0ABS4T1I2</accession>
<evidence type="ECO:0000313" key="3">
    <source>
        <dbReference type="EMBL" id="MBP2318020.1"/>
    </source>
</evidence>